<evidence type="ECO:0000256" key="1">
    <source>
        <dbReference type="SAM" id="MobiDB-lite"/>
    </source>
</evidence>
<sequence length="109" mass="12312">MATEPSKTPIWVLCKAYGKESEDEDSQKEKKDDKEEGLVVDGKEQALDREGKVTEDTKEEGVLVEKVDRDSVETLENEGGELSKKRKKTNKIKWSLQSSDRRALKNTVG</sequence>
<feature type="compositionally biased region" description="Basic and acidic residues" evidence="1">
    <location>
        <begin position="27"/>
        <end position="59"/>
    </location>
</feature>
<protein>
    <submittedName>
        <fullName evidence="2">Uncharacterized protein</fullName>
    </submittedName>
</protein>
<dbReference type="Proteomes" id="UP000796880">
    <property type="component" value="Unassembled WGS sequence"/>
</dbReference>
<keyword evidence="3" id="KW-1185">Reference proteome</keyword>
<dbReference type="AlphaFoldDB" id="A0A8K0GRZ6"/>
<organism evidence="2 3">
    <name type="scientific">Rhamnella rubrinervis</name>
    <dbReference type="NCBI Taxonomy" id="2594499"/>
    <lineage>
        <taxon>Eukaryota</taxon>
        <taxon>Viridiplantae</taxon>
        <taxon>Streptophyta</taxon>
        <taxon>Embryophyta</taxon>
        <taxon>Tracheophyta</taxon>
        <taxon>Spermatophyta</taxon>
        <taxon>Magnoliopsida</taxon>
        <taxon>eudicotyledons</taxon>
        <taxon>Gunneridae</taxon>
        <taxon>Pentapetalae</taxon>
        <taxon>rosids</taxon>
        <taxon>fabids</taxon>
        <taxon>Rosales</taxon>
        <taxon>Rhamnaceae</taxon>
        <taxon>rhamnoid group</taxon>
        <taxon>Rhamneae</taxon>
        <taxon>Rhamnella</taxon>
    </lineage>
</organism>
<name>A0A8K0GRZ6_9ROSA</name>
<evidence type="ECO:0000313" key="2">
    <source>
        <dbReference type="EMBL" id="KAF3432145.1"/>
    </source>
</evidence>
<feature type="region of interest" description="Disordered" evidence="1">
    <location>
        <begin position="18"/>
        <end position="59"/>
    </location>
</feature>
<gene>
    <name evidence="2" type="ORF">FNV43_RR26884</name>
</gene>
<accession>A0A8K0GRZ6</accession>
<proteinExistence type="predicted"/>
<comment type="caution">
    <text evidence="2">The sequence shown here is derived from an EMBL/GenBank/DDBJ whole genome shotgun (WGS) entry which is preliminary data.</text>
</comment>
<evidence type="ECO:0000313" key="3">
    <source>
        <dbReference type="Proteomes" id="UP000796880"/>
    </source>
</evidence>
<reference evidence="2" key="1">
    <citation type="submission" date="2020-03" db="EMBL/GenBank/DDBJ databases">
        <title>A high-quality chromosome-level genome assembly of a woody plant with both climbing and erect habits, Rhamnella rubrinervis.</title>
        <authorList>
            <person name="Lu Z."/>
            <person name="Yang Y."/>
            <person name="Zhu X."/>
            <person name="Sun Y."/>
        </authorList>
    </citation>
    <scope>NUCLEOTIDE SEQUENCE</scope>
    <source>
        <strain evidence="2">BYM</strain>
        <tissue evidence="2">Leaf</tissue>
    </source>
</reference>
<dbReference type="EMBL" id="VOIH02000012">
    <property type="protein sequence ID" value="KAF3432145.1"/>
    <property type="molecule type" value="Genomic_DNA"/>
</dbReference>